<dbReference type="Proteomes" id="UP000014978">
    <property type="component" value="Unassembled WGS sequence"/>
</dbReference>
<comment type="caution">
    <text evidence="1">The sequence shown here is derived from an EMBL/GenBank/DDBJ whole genome shotgun (WGS) entry which is preliminary data.</text>
</comment>
<dbReference type="VEuPathDB" id="MicrosporidiaDB:SLOPH_1157"/>
<organism evidence="1 2">
    <name type="scientific">Spraguea lophii (strain 42_110)</name>
    <name type="common">Microsporidian parasite</name>
    <dbReference type="NCBI Taxonomy" id="1358809"/>
    <lineage>
        <taxon>Eukaryota</taxon>
        <taxon>Fungi</taxon>
        <taxon>Fungi incertae sedis</taxon>
        <taxon>Microsporidia</taxon>
        <taxon>Spragueidae</taxon>
        <taxon>Spraguea</taxon>
    </lineage>
</organism>
<proteinExistence type="predicted"/>
<dbReference type="AlphaFoldDB" id="S7XHA3"/>
<gene>
    <name evidence="1" type="ORF">SLOPH_1157</name>
</gene>
<dbReference type="EMBL" id="ATCN01000786">
    <property type="protein sequence ID" value="EPR78439.1"/>
    <property type="molecule type" value="Genomic_DNA"/>
</dbReference>
<dbReference type="InParanoid" id="S7XHA3"/>
<accession>S7XHA3</accession>
<dbReference type="HOGENOM" id="CLU_2135161_0_0_1"/>
<protein>
    <submittedName>
        <fullName evidence="1">Uncharacterized protein</fullName>
    </submittedName>
</protein>
<sequence>MMKINNITFNIFNMFLLAIKYYVRSSSIRLDKNNMAMKKYENGPIEDIKGDLDFALGISVKSSYSKFVNLYTKNCNLKLYGFVIQNSQFKEVIGMFYKVNFKDHNRLSKYYIR</sequence>
<keyword evidence="2" id="KW-1185">Reference proteome</keyword>
<evidence type="ECO:0000313" key="2">
    <source>
        <dbReference type="Proteomes" id="UP000014978"/>
    </source>
</evidence>
<reference evidence="2" key="1">
    <citation type="journal article" date="2013" name="PLoS Genet.">
        <title>The genome of Spraguea lophii and the basis of host-microsporidian interactions.</title>
        <authorList>
            <person name="Campbell S.E."/>
            <person name="Williams T.A."/>
            <person name="Yousuf A."/>
            <person name="Soanes D.M."/>
            <person name="Paszkiewicz K.H."/>
            <person name="Williams B.A.P."/>
        </authorList>
    </citation>
    <scope>NUCLEOTIDE SEQUENCE [LARGE SCALE GENOMIC DNA]</scope>
    <source>
        <strain evidence="2">42_110</strain>
    </source>
</reference>
<name>S7XHA3_SPRLO</name>
<evidence type="ECO:0000313" key="1">
    <source>
        <dbReference type="EMBL" id="EPR78439.1"/>
    </source>
</evidence>